<dbReference type="SUPFAM" id="SSF51338">
    <property type="entry name" value="Composite domain of metallo-dependent hydrolases"/>
    <property type="match status" value="1"/>
</dbReference>
<name>A0A450V646_9GAMM</name>
<dbReference type="HAMAP" id="MF_01281">
    <property type="entry name" value="MTA_SAH_deamin"/>
    <property type="match status" value="1"/>
</dbReference>
<feature type="binding site" evidence="5">
    <location>
        <position position="191"/>
    </location>
    <ligand>
        <name>substrate</name>
    </ligand>
</feature>
<accession>A0A450V646</accession>
<feature type="binding site" evidence="5">
    <location>
        <position position="306"/>
    </location>
    <ligand>
        <name>substrate</name>
    </ligand>
</feature>
<dbReference type="PANTHER" id="PTHR43794">
    <property type="entry name" value="AMINOHYDROLASE SSNA-RELATED"/>
    <property type="match status" value="1"/>
</dbReference>
<dbReference type="NCBIfam" id="NF006549">
    <property type="entry name" value="PRK09045.1"/>
    <property type="match status" value="1"/>
</dbReference>
<dbReference type="Pfam" id="PF01979">
    <property type="entry name" value="Amidohydro_1"/>
    <property type="match status" value="1"/>
</dbReference>
<dbReference type="InterPro" id="IPR011059">
    <property type="entry name" value="Metal-dep_hydrolase_composite"/>
</dbReference>
<keyword evidence="3 5" id="KW-0378">Hydrolase</keyword>
<keyword evidence="4 5" id="KW-0862">Zinc</keyword>
<dbReference type="CDD" id="cd01298">
    <property type="entry name" value="ATZ_TRZ_like"/>
    <property type="match status" value="1"/>
</dbReference>
<dbReference type="FunFam" id="3.20.20.140:FF:000014">
    <property type="entry name" value="5-methylthioadenosine/S-adenosylhomocysteine deaminase"/>
    <property type="match status" value="1"/>
</dbReference>
<dbReference type="EC" id="3.5.4.28" evidence="5"/>
<keyword evidence="2 5" id="KW-0479">Metal-binding</keyword>
<dbReference type="GO" id="GO:0050270">
    <property type="term" value="F:S-adenosylhomocysteine deaminase activity"/>
    <property type="evidence" value="ECO:0007669"/>
    <property type="project" value="UniProtKB-UniRule"/>
</dbReference>
<gene>
    <name evidence="5" type="primary">mtaD</name>
    <name evidence="7" type="ORF">BECKLFY1418B_GA0070995_11781</name>
</gene>
<feature type="binding site" evidence="5">
    <location>
        <position position="98"/>
    </location>
    <ligand>
        <name>substrate</name>
    </ligand>
</feature>
<comment type="caution">
    <text evidence="5">Lacks conserved residue(s) required for the propagation of feature annotation.</text>
</comment>
<feature type="binding site" evidence="5">
    <location>
        <position position="221"/>
    </location>
    <ligand>
        <name>substrate</name>
    </ligand>
</feature>
<comment type="catalytic activity">
    <reaction evidence="5">
        <text>S-adenosyl-L-homocysteine + H2O + H(+) = S-inosyl-L-homocysteine + NH4(+)</text>
        <dbReference type="Rhea" id="RHEA:20716"/>
        <dbReference type="ChEBI" id="CHEBI:15377"/>
        <dbReference type="ChEBI" id="CHEBI:15378"/>
        <dbReference type="ChEBI" id="CHEBI:28938"/>
        <dbReference type="ChEBI" id="CHEBI:57856"/>
        <dbReference type="ChEBI" id="CHEBI:57985"/>
        <dbReference type="EC" id="3.5.4.28"/>
    </reaction>
</comment>
<dbReference type="InterPro" id="IPR050287">
    <property type="entry name" value="MTA/SAH_deaminase"/>
</dbReference>
<dbReference type="InterPro" id="IPR023512">
    <property type="entry name" value="Deaminase_MtaD/DadD"/>
</dbReference>
<feature type="binding site" evidence="5">
    <location>
        <position position="69"/>
    </location>
    <ligand>
        <name>Zn(2+)</name>
        <dbReference type="ChEBI" id="CHEBI:29105"/>
    </ligand>
</feature>
<comment type="similarity">
    <text evidence="1">Belongs to the metallo-dependent hydrolases superfamily. ATZ/TRZ family.</text>
</comment>
<dbReference type="EC" id="3.5.4.31" evidence="5"/>
<feature type="binding site" evidence="5">
    <location>
        <position position="71"/>
    </location>
    <ligand>
        <name>Zn(2+)</name>
        <dbReference type="ChEBI" id="CHEBI:29105"/>
    </ligand>
</feature>
<dbReference type="AlphaFoldDB" id="A0A450V646"/>
<feature type="binding site" evidence="5">
    <location>
        <position position="306"/>
    </location>
    <ligand>
        <name>Zn(2+)</name>
        <dbReference type="ChEBI" id="CHEBI:29105"/>
    </ligand>
</feature>
<organism evidence="7">
    <name type="scientific">Candidatus Kentrum sp. LFY</name>
    <dbReference type="NCBI Taxonomy" id="2126342"/>
    <lineage>
        <taxon>Bacteria</taxon>
        <taxon>Pseudomonadati</taxon>
        <taxon>Pseudomonadota</taxon>
        <taxon>Gammaproteobacteria</taxon>
        <taxon>Candidatus Kentrum</taxon>
    </lineage>
</organism>
<protein>
    <recommendedName>
        <fullName evidence="5">5-methylthioadenosine/S-adenosylhomocysteine deaminase</fullName>
        <shortName evidence="5">MTA/SAH deaminase</shortName>
        <ecNumber evidence="5">3.5.4.28</ecNumber>
        <ecNumber evidence="5">3.5.4.31</ecNumber>
    </recommendedName>
</protein>
<comment type="similarity">
    <text evidence="5">Belongs to the metallo-dependent hydrolases superfamily. MTA/SAH deaminase family.</text>
</comment>
<evidence type="ECO:0000256" key="4">
    <source>
        <dbReference type="ARBA" id="ARBA00022833"/>
    </source>
</evidence>
<dbReference type="GO" id="GO:0090614">
    <property type="term" value="F:5'-methylthioadenosine deaminase activity"/>
    <property type="evidence" value="ECO:0007669"/>
    <property type="project" value="UniProtKB-UniRule"/>
</dbReference>
<dbReference type="InterPro" id="IPR006680">
    <property type="entry name" value="Amidohydro-rel"/>
</dbReference>
<reference evidence="7" key="1">
    <citation type="submission" date="2019-02" db="EMBL/GenBank/DDBJ databases">
        <authorList>
            <person name="Gruber-Vodicka R. H."/>
            <person name="Seah K. B. B."/>
        </authorList>
    </citation>
    <scope>NUCLEOTIDE SEQUENCE</scope>
    <source>
        <strain evidence="7">BECK_M7</strain>
    </source>
</reference>
<dbReference type="GO" id="GO:0046872">
    <property type="term" value="F:metal ion binding"/>
    <property type="evidence" value="ECO:0007669"/>
    <property type="project" value="UniProtKB-KW"/>
</dbReference>
<dbReference type="SUPFAM" id="SSF51556">
    <property type="entry name" value="Metallo-dependent hydrolases"/>
    <property type="match status" value="1"/>
</dbReference>
<feature type="binding site" evidence="5">
    <location>
        <position position="218"/>
    </location>
    <ligand>
        <name>Zn(2+)</name>
        <dbReference type="ChEBI" id="CHEBI:29105"/>
    </ligand>
</feature>
<evidence type="ECO:0000256" key="2">
    <source>
        <dbReference type="ARBA" id="ARBA00022723"/>
    </source>
</evidence>
<comment type="cofactor">
    <cofactor evidence="5">
        <name>Zn(2+)</name>
        <dbReference type="ChEBI" id="CHEBI:29105"/>
    </cofactor>
    <text evidence="5">Binds 1 zinc ion per subunit.</text>
</comment>
<dbReference type="Gene3D" id="3.20.20.140">
    <property type="entry name" value="Metal-dependent hydrolases"/>
    <property type="match status" value="1"/>
</dbReference>
<dbReference type="EMBL" id="CAADFF010000178">
    <property type="protein sequence ID" value="VFK00258.1"/>
    <property type="molecule type" value="Genomic_DNA"/>
</dbReference>
<dbReference type="InterPro" id="IPR032466">
    <property type="entry name" value="Metal_Hydrolase"/>
</dbReference>
<evidence type="ECO:0000256" key="1">
    <source>
        <dbReference type="ARBA" id="ARBA00006745"/>
    </source>
</evidence>
<evidence type="ECO:0000256" key="3">
    <source>
        <dbReference type="ARBA" id="ARBA00022801"/>
    </source>
</evidence>
<evidence type="ECO:0000256" key="5">
    <source>
        <dbReference type="HAMAP-Rule" id="MF_01281"/>
    </source>
</evidence>
<proteinExistence type="inferred from homology"/>
<evidence type="ECO:0000313" key="7">
    <source>
        <dbReference type="EMBL" id="VFK00258.1"/>
    </source>
</evidence>
<dbReference type="PANTHER" id="PTHR43794:SF11">
    <property type="entry name" value="AMIDOHYDROLASE-RELATED DOMAIN-CONTAINING PROTEIN"/>
    <property type="match status" value="1"/>
</dbReference>
<dbReference type="Gene3D" id="2.30.40.10">
    <property type="entry name" value="Urease, subunit C, domain 1"/>
    <property type="match status" value="1"/>
</dbReference>
<sequence length="440" mass="47864">MQHIDSLIRAGWIVPVEPEGAILEDHAVAIRDGVIVSVLPFQEADRRFIPELRHSFPDHVLIPGLVNAHTHAAMILFRGIASDLPLMPWLHEHIWPAETRWMSGDFVYDGTRLAAAEMLRGGVTCFNDMYFFPDKAVCAVAEAGIRAVLGLIVVDFPTVWAGDGEEYLAKGREVYDQCRHESLVRAALAPHAPYSVSDASLEQVGILAEELDIPIHMHVHETRDEIEHSLDQHKERPLARMNRLGLVSPRLLAVHMTHVEEVDLACFSGSGACVVHCPESNLKLASGLCPVERLMEEGVTVALGTDGCASNDDLDMLGEMRTATLLAKGMANSSRSLPAARVLGMATLDGAKALGLGDTIGSLVPGKAADVVAIDLRTIETQPVYDPISQLVYSVGRQQVTDVWVAGRQVLKGRVLDTLDESELIDKASAWRAKIAAPSQ</sequence>
<feature type="domain" description="Amidohydrolase-related" evidence="6">
    <location>
        <begin position="60"/>
        <end position="410"/>
    </location>
</feature>
<evidence type="ECO:0000259" key="6">
    <source>
        <dbReference type="Pfam" id="PF01979"/>
    </source>
</evidence>
<comment type="function">
    <text evidence="5">Catalyzes the deamination of 5-methylthioadenosine and S-adenosyl-L-homocysteine into 5-methylthioinosine and S-inosyl-L-homocysteine, respectively. Is also able to deaminate adenosine.</text>
</comment>
<comment type="catalytic activity">
    <reaction evidence="5">
        <text>S-methyl-5'-thioadenosine + H2O + H(+) = S-methyl-5'-thioinosine + NH4(+)</text>
        <dbReference type="Rhea" id="RHEA:25025"/>
        <dbReference type="ChEBI" id="CHEBI:15377"/>
        <dbReference type="ChEBI" id="CHEBI:15378"/>
        <dbReference type="ChEBI" id="CHEBI:17509"/>
        <dbReference type="ChEBI" id="CHEBI:28938"/>
        <dbReference type="ChEBI" id="CHEBI:48595"/>
        <dbReference type="EC" id="3.5.4.31"/>
    </reaction>
</comment>